<keyword evidence="1" id="KW-1133">Transmembrane helix</keyword>
<dbReference type="KEGG" id="vg:20041614"/>
<name>A0A076FG78_9VIRU</name>
<evidence type="ECO:0000313" key="2">
    <source>
        <dbReference type="EMBL" id="AII17065.1"/>
    </source>
</evidence>
<gene>
    <name evidence="2" type="ORF">AaV_245</name>
</gene>
<keyword evidence="1" id="KW-0472">Membrane</keyword>
<feature type="transmembrane region" description="Helical" evidence="1">
    <location>
        <begin position="28"/>
        <end position="52"/>
    </location>
</feature>
<reference evidence="2 3" key="1">
    <citation type="journal article" date="2014" name="Virology">
        <title>Genome of brown tide virus (AaV), the little giant of the Megaviridae, elucidates NCLDV genome expansion and host-virus coevolution.</title>
        <authorList>
            <person name="Moniruzzaman M."/>
            <person name="LeCleir G.R."/>
            <person name="Brown C.M."/>
            <person name="Gobler C.J."/>
            <person name="Bidle K.D."/>
            <person name="Wilson W.H."/>
            <person name="Wilhelm S.W."/>
        </authorList>
    </citation>
    <scope>NUCLEOTIDE SEQUENCE [LARGE SCALE GENOMIC DNA]</scope>
    <source>
        <strain evidence="2">BtV-01</strain>
    </source>
</reference>
<sequence>MDIQVTTDAVSKLNLYKFMVLSLDDDIIIKRICIVALFSAGTIFIITMLFICNLSNNQCILKQLKN</sequence>
<dbReference type="Proteomes" id="UP000028667">
    <property type="component" value="Segment"/>
</dbReference>
<keyword evidence="3" id="KW-1185">Reference proteome</keyword>
<dbReference type="GeneID" id="20041614"/>
<organism evidence="2 3">
    <name type="scientific">Aureococcus anophagefferens virus</name>
    <dbReference type="NCBI Taxonomy" id="1474867"/>
    <lineage>
        <taxon>Viruses</taxon>
        <taxon>Varidnaviria</taxon>
        <taxon>Bamfordvirae</taxon>
        <taxon>Nucleocytoviricota</taxon>
        <taxon>Megaviricetes</taxon>
        <taxon>Imitervirales</taxon>
        <taxon>Schizomimiviridae</taxon>
        <taxon>Kratosvirus</taxon>
        <taxon>Kratosvirus quantuckense</taxon>
    </lineage>
</organism>
<accession>A0A076FG78</accession>
<evidence type="ECO:0000256" key="1">
    <source>
        <dbReference type="SAM" id="Phobius"/>
    </source>
</evidence>
<keyword evidence="1" id="KW-0812">Transmembrane</keyword>
<proteinExistence type="predicted"/>
<protein>
    <submittedName>
        <fullName evidence="2">Uncharacterized protein</fullName>
    </submittedName>
</protein>
<dbReference type="RefSeq" id="YP_009052319.1">
    <property type="nucleotide sequence ID" value="NC_024697.1"/>
</dbReference>
<dbReference type="EMBL" id="KJ645900">
    <property type="protein sequence ID" value="AII17065.1"/>
    <property type="molecule type" value="Genomic_DNA"/>
</dbReference>
<evidence type="ECO:0000313" key="3">
    <source>
        <dbReference type="Proteomes" id="UP000028667"/>
    </source>
</evidence>